<dbReference type="STRING" id="314225.ELI_11630"/>
<dbReference type="EMBL" id="CP000157">
    <property type="protein sequence ID" value="ABC64418.1"/>
    <property type="molecule type" value="Genomic_DNA"/>
</dbReference>
<dbReference type="PANTHER" id="PTHR38590:SF1">
    <property type="entry name" value="BLL0828 PROTEIN"/>
    <property type="match status" value="1"/>
</dbReference>
<evidence type="ECO:0000256" key="1">
    <source>
        <dbReference type="SAM" id="MobiDB-lite"/>
    </source>
</evidence>
<dbReference type="PANTHER" id="PTHR38590">
    <property type="entry name" value="BLL0828 PROTEIN"/>
    <property type="match status" value="1"/>
</dbReference>
<feature type="region of interest" description="Disordered" evidence="1">
    <location>
        <begin position="117"/>
        <end position="148"/>
    </location>
</feature>
<name>Q2N7C3_ERYLH</name>
<dbReference type="AlphaFoldDB" id="Q2N7C3"/>
<dbReference type="KEGG" id="eli:ELI_11630"/>
<organism evidence="3 4">
    <name type="scientific">Erythrobacter litoralis (strain HTCC2594)</name>
    <dbReference type="NCBI Taxonomy" id="314225"/>
    <lineage>
        <taxon>Bacteria</taxon>
        <taxon>Pseudomonadati</taxon>
        <taxon>Pseudomonadota</taxon>
        <taxon>Alphaproteobacteria</taxon>
        <taxon>Sphingomonadales</taxon>
        <taxon>Erythrobacteraceae</taxon>
        <taxon>Erythrobacter/Porphyrobacter group</taxon>
        <taxon>Erythrobacter</taxon>
    </lineage>
</organism>
<dbReference type="RefSeq" id="WP_011415241.1">
    <property type="nucleotide sequence ID" value="NC_007722.1"/>
</dbReference>
<dbReference type="InterPro" id="IPR047216">
    <property type="entry name" value="Endonuclease_DUF559_bact"/>
</dbReference>
<evidence type="ECO:0000313" key="4">
    <source>
        <dbReference type="Proteomes" id="UP000008808"/>
    </source>
</evidence>
<sequence length="148" mass="17065">MRQYSRGHSGIVDRARKLRRDMTDAEKLLWLKLRKAFPNAKFRRQSPVPPYCADFLSYRHRLIIEADGGQHDPGSPVEIARTRFLEEQGFTVLRFWNNDILANIDGVLETIRQAIGGSDHAKRSSPSPRFAPGPSLSRWERERAPKVR</sequence>
<protein>
    <recommendedName>
        <fullName evidence="2">DUF559 domain-containing protein</fullName>
    </recommendedName>
</protein>
<feature type="domain" description="DUF559" evidence="2">
    <location>
        <begin position="13"/>
        <end position="115"/>
    </location>
</feature>
<evidence type="ECO:0000259" key="2">
    <source>
        <dbReference type="Pfam" id="PF04480"/>
    </source>
</evidence>
<dbReference type="Gene3D" id="3.40.960.10">
    <property type="entry name" value="VSR Endonuclease"/>
    <property type="match status" value="1"/>
</dbReference>
<dbReference type="InterPro" id="IPR007569">
    <property type="entry name" value="DUF559"/>
</dbReference>
<proteinExistence type="predicted"/>
<dbReference type="eggNOG" id="COG2852">
    <property type="taxonomic scope" value="Bacteria"/>
</dbReference>
<accession>Q2N7C3</accession>
<gene>
    <name evidence="3" type="ordered locus">ELI_11630</name>
</gene>
<reference evidence="4" key="1">
    <citation type="journal article" date="2009" name="J. Bacteriol.">
        <title>Complete genome sequence of Erythrobacter litoralis HTCC2594.</title>
        <authorList>
            <person name="Oh H.M."/>
            <person name="Giovannoni S.J."/>
            <person name="Ferriera S."/>
            <person name="Johnson J."/>
            <person name="Cho J.C."/>
        </authorList>
    </citation>
    <scope>NUCLEOTIDE SEQUENCE [LARGE SCALE GENOMIC DNA]</scope>
    <source>
        <strain evidence="4">HTCC2594</strain>
    </source>
</reference>
<keyword evidence="4" id="KW-1185">Reference proteome</keyword>
<feature type="compositionally biased region" description="Basic and acidic residues" evidence="1">
    <location>
        <begin position="138"/>
        <end position="148"/>
    </location>
</feature>
<evidence type="ECO:0000313" key="3">
    <source>
        <dbReference type="EMBL" id="ABC64418.1"/>
    </source>
</evidence>
<dbReference type="CDD" id="cd01038">
    <property type="entry name" value="Endonuclease_DUF559"/>
    <property type="match status" value="1"/>
</dbReference>
<dbReference type="Pfam" id="PF04480">
    <property type="entry name" value="DUF559"/>
    <property type="match status" value="1"/>
</dbReference>
<dbReference type="HOGENOM" id="CLU_107928_0_2_5"/>
<dbReference type="Proteomes" id="UP000008808">
    <property type="component" value="Chromosome"/>
</dbReference>
<dbReference type="InterPro" id="IPR011335">
    <property type="entry name" value="Restrct_endonuc-II-like"/>
</dbReference>
<dbReference type="SUPFAM" id="SSF52980">
    <property type="entry name" value="Restriction endonuclease-like"/>
    <property type="match status" value="1"/>
</dbReference>